<keyword evidence="1" id="KW-1133">Transmembrane helix</keyword>
<feature type="transmembrane region" description="Helical" evidence="1">
    <location>
        <begin position="68"/>
        <end position="93"/>
    </location>
</feature>
<keyword evidence="1" id="KW-0812">Transmembrane</keyword>
<feature type="transmembrane region" description="Helical" evidence="1">
    <location>
        <begin position="164"/>
        <end position="184"/>
    </location>
</feature>
<evidence type="ECO:0000313" key="3">
    <source>
        <dbReference type="Proteomes" id="UP000230842"/>
    </source>
</evidence>
<comment type="caution">
    <text evidence="2">The sequence shown here is derived from an EMBL/GenBank/DDBJ whole genome shotgun (WGS) entry which is preliminary data.</text>
</comment>
<reference evidence="2 3" key="1">
    <citation type="submission" date="2017-11" db="EMBL/GenBank/DDBJ databases">
        <title>Genomic Encyclopedia of Archaeal and Bacterial Type Strains, Phase II (KMG-II): From Individual Species to Whole Genera.</title>
        <authorList>
            <person name="Goeker M."/>
        </authorList>
    </citation>
    <scope>NUCLEOTIDE SEQUENCE [LARGE SCALE GENOMIC DNA]</scope>
    <source>
        <strain evidence="2 3">DSM 27763</strain>
    </source>
</reference>
<dbReference type="AlphaFoldDB" id="A0A0B2B4P4"/>
<protein>
    <submittedName>
        <fullName evidence="2">Uncharacterized protein</fullName>
    </submittedName>
</protein>
<feature type="transmembrane region" description="Helical" evidence="1">
    <location>
        <begin position="279"/>
        <end position="299"/>
    </location>
</feature>
<feature type="transmembrane region" description="Helical" evidence="1">
    <location>
        <begin position="42"/>
        <end position="62"/>
    </location>
</feature>
<dbReference type="Proteomes" id="UP000230842">
    <property type="component" value="Unassembled WGS sequence"/>
</dbReference>
<gene>
    <name evidence="2" type="ORF">CLV56_3072</name>
</gene>
<proteinExistence type="predicted"/>
<keyword evidence="1" id="KW-0472">Membrane</keyword>
<sequence length="398" mass="40061">MSGPITLPDGQPLPSTRAELLEARHAALAGLSPRVASVRAGLAQLGWSLLGAAAAGLLAAGLGDGASAWVRILLVGAAVALGAIASGGLVTVLRGRAQDRRAARAWSVADRTEPARALAPGPIDTELRTPYDARDDPDLDRVASGAATAAHAGLYRFSVLELTLLVPAGLVLGLVAALAALSGVDSPATSAAAAAAAAFLLVPAAVTGVLLTREAGMRQRLATLVSLENQVLRARRAVITAAEPPSPVRPVLPGAFVVVVVVLGLAVLAIRIASSSPPALVVTLAVLAALGLLAAVRLVRARRLHLVPLLSGDGRTIPPARGPAVSVAQDGGPVIVRTRDGRVLLELPPGAATDAVVLGRTRGPFVGVVALGTVDEPVVLAGSGVERHPVLSALVQPR</sequence>
<accession>A0A0B2B4P4</accession>
<dbReference type="EMBL" id="PGEZ01000002">
    <property type="protein sequence ID" value="PJJ53582.1"/>
    <property type="molecule type" value="Genomic_DNA"/>
</dbReference>
<feature type="transmembrane region" description="Helical" evidence="1">
    <location>
        <begin position="251"/>
        <end position="273"/>
    </location>
</feature>
<evidence type="ECO:0000313" key="2">
    <source>
        <dbReference type="EMBL" id="PJJ53582.1"/>
    </source>
</evidence>
<dbReference type="RefSeq" id="WP_039361623.1">
    <property type="nucleotide sequence ID" value="NZ_PGEZ01000002.1"/>
</dbReference>
<evidence type="ECO:0000256" key="1">
    <source>
        <dbReference type="SAM" id="Phobius"/>
    </source>
</evidence>
<organism evidence="2 3">
    <name type="scientific">Mumia flava</name>
    <dbReference type="NCBI Taxonomy" id="1348852"/>
    <lineage>
        <taxon>Bacteria</taxon>
        <taxon>Bacillati</taxon>
        <taxon>Actinomycetota</taxon>
        <taxon>Actinomycetes</taxon>
        <taxon>Propionibacteriales</taxon>
        <taxon>Nocardioidaceae</taxon>
        <taxon>Mumia</taxon>
    </lineage>
</organism>
<keyword evidence="3" id="KW-1185">Reference proteome</keyword>
<name>A0A0B2B4P4_9ACTN</name>
<feature type="transmembrane region" description="Helical" evidence="1">
    <location>
        <begin position="190"/>
        <end position="211"/>
    </location>
</feature>